<evidence type="ECO:0000259" key="4">
    <source>
        <dbReference type="PROSITE" id="PS00662"/>
    </source>
</evidence>
<dbReference type="InterPro" id="IPR003593">
    <property type="entry name" value="AAA+_ATPase"/>
</dbReference>
<evidence type="ECO:0000313" key="6">
    <source>
        <dbReference type="Proteomes" id="UP000254266"/>
    </source>
</evidence>
<comment type="similarity">
    <text evidence="1">Belongs to the GSP E family.</text>
</comment>
<accession>A0A370DDI7</accession>
<evidence type="ECO:0000256" key="2">
    <source>
        <dbReference type="ARBA" id="ARBA00022741"/>
    </source>
</evidence>
<dbReference type="Pfam" id="PF00437">
    <property type="entry name" value="T2SSE"/>
    <property type="match status" value="1"/>
</dbReference>
<keyword evidence="6" id="KW-1185">Reference proteome</keyword>
<feature type="domain" description="Bacterial type II secretion system protein E" evidence="4">
    <location>
        <begin position="395"/>
        <end position="409"/>
    </location>
</feature>
<keyword evidence="2" id="KW-0547">Nucleotide-binding</keyword>
<dbReference type="CDD" id="cd01129">
    <property type="entry name" value="PulE-GspE-like"/>
    <property type="match status" value="1"/>
</dbReference>
<sequence length="579" mass="63846">MSQTVTETIADIGAALRAKKKRLGEELISQGLITEDQVSIALKEQKKIGKPLGEALVSLGFVTEAVLRDALSEMLGKESIDLSNVVPDNEALELIPKDLSTRFNVIPISLDHEEATLTVAMTDIYNLMVLDRLRAVVGNRIEILPLLSGESEISDAIDQFYGYELSVDGILHEIETGEVDYDSLDVEGNAYSQPLVRLVDAILADAVKHGSSDIHFEPEGGFLRLRYRIDGVLRQVRSLHKDYWSAIVVRLKVMSNMNIAETRAPQDGRINLNIRGHQIDFRVSSQPTTHGENVVLRVLDRAKGIVDIDDLGLHEDALSQLKLMMARPEGIILVTGPTGSGKTTTLYSMLGYVRSVEVNIMTLEDPVEYPMDMVRQTSINEVLRMDFANGIRSLMRQDPDIILVGEIRDADTAEMALRAAMTGHQVYSTLHTNSAIGTIPRLVDIGVKPEIMAGNIIGVMGQRLVRQLCPHCKTSHSAADVEKILLGIESSESLEIFNANGCDKCGGIGYKGRLAILEVLRIDSDLDEMIAEHVSMGKIKKYLRDKGFQTLADDAARRVIEGITTLDEVSRVIDLTDRL</sequence>
<dbReference type="GO" id="GO:0005886">
    <property type="term" value="C:plasma membrane"/>
    <property type="evidence" value="ECO:0007669"/>
    <property type="project" value="TreeGrafter"/>
</dbReference>
<proteinExistence type="inferred from homology"/>
<dbReference type="SUPFAM" id="SSF52540">
    <property type="entry name" value="P-loop containing nucleoside triphosphate hydrolases"/>
    <property type="match status" value="1"/>
</dbReference>
<dbReference type="SUPFAM" id="SSF160246">
    <property type="entry name" value="EspE N-terminal domain-like"/>
    <property type="match status" value="1"/>
</dbReference>
<keyword evidence="3" id="KW-0067">ATP-binding</keyword>
<organism evidence="5 6">
    <name type="scientific">endosymbiont of Galathealinum brachiosum</name>
    <dbReference type="NCBI Taxonomy" id="2200906"/>
    <lineage>
        <taxon>Bacteria</taxon>
        <taxon>Pseudomonadati</taxon>
        <taxon>Pseudomonadota</taxon>
        <taxon>Gammaproteobacteria</taxon>
        <taxon>sulfur-oxidizing symbionts</taxon>
    </lineage>
</organism>
<dbReference type="Pfam" id="PF05157">
    <property type="entry name" value="MshEN"/>
    <property type="match status" value="1"/>
</dbReference>
<dbReference type="InterPro" id="IPR001482">
    <property type="entry name" value="T2SS/T4SS_dom"/>
</dbReference>
<evidence type="ECO:0000256" key="1">
    <source>
        <dbReference type="ARBA" id="ARBA00006611"/>
    </source>
</evidence>
<dbReference type="SMART" id="SM00382">
    <property type="entry name" value="AAA"/>
    <property type="match status" value="1"/>
</dbReference>
<evidence type="ECO:0000313" key="5">
    <source>
        <dbReference type="EMBL" id="RDH82640.1"/>
    </source>
</evidence>
<dbReference type="Gene3D" id="3.40.50.300">
    <property type="entry name" value="P-loop containing nucleotide triphosphate hydrolases"/>
    <property type="match status" value="1"/>
</dbReference>
<dbReference type="Gene3D" id="3.30.300.160">
    <property type="entry name" value="Type II secretion system, protein E, N-terminal domain"/>
    <property type="match status" value="1"/>
</dbReference>
<comment type="caution">
    <text evidence="5">The sequence shown here is derived from an EMBL/GenBank/DDBJ whole genome shotgun (WGS) entry which is preliminary data.</text>
</comment>
<dbReference type="PROSITE" id="PS00662">
    <property type="entry name" value="T2SP_E"/>
    <property type="match status" value="1"/>
</dbReference>
<reference evidence="5 6" key="1">
    <citation type="journal article" date="2018" name="ISME J.">
        <title>Endosymbiont genomes yield clues of tubeworm success.</title>
        <authorList>
            <person name="Li Y."/>
            <person name="Liles M.R."/>
            <person name="Halanych K.M."/>
        </authorList>
    </citation>
    <scope>NUCLEOTIDE SEQUENCE [LARGE SCALE GENOMIC DNA]</scope>
    <source>
        <strain evidence="5">A1464</strain>
    </source>
</reference>
<dbReference type="Gene3D" id="3.30.450.90">
    <property type="match status" value="1"/>
</dbReference>
<dbReference type="GO" id="GO:0016887">
    <property type="term" value="F:ATP hydrolysis activity"/>
    <property type="evidence" value="ECO:0007669"/>
    <property type="project" value="TreeGrafter"/>
</dbReference>
<name>A0A370DDI7_9GAMM</name>
<protein>
    <recommendedName>
        <fullName evidence="4">Bacterial type II secretion system protein E domain-containing protein</fullName>
    </recommendedName>
</protein>
<dbReference type="AlphaFoldDB" id="A0A370DDI7"/>
<dbReference type="InterPro" id="IPR027417">
    <property type="entry name" value="P-loop_NTPase"/>
</dbReference>
<dbReference type="InterPro" id="IPR037257">
    <property type="entry name" value="T2SS_E_N_sf"/>
</dbReference>
<dbReference type="EMBL" id="QFXC01000011">
    <property type="protein sequence ID" value="RDH82640.1"/>
    <property type="molecule type" value="Genomic_DNA"/>
</dbReference>
<dbReference type="Proteomes" id="UP000254266">
    <property type="component" value="Unassembled WGS sequence"/>
</dbReference>
<gene>
    <name evidence="5" type="ORF">DIZ80_10185</name>
</gene>
<evidence type="ECO:0000256" key="3">
    <source>
        <dbReference type="ARBA" id="ARBA00022840"/>
    </source>
</evidence>
<dbReference type="PANTHER" id="PTHR30258">
    <property type="entry name" value="TYPE II SECRETION SYSTEM PROTEIN GSPE-RELATED"/>
    <property type="match status" value="1"/>
</dbReference>
<dbReference type="InterPro" id="IPR007831">
    <property type="entry name" value="T2SS_GspE_N"/>
</dbReference>
<dbReference type="GO" id="GO:0005524">
    <property type="term" value="F:ATP binding"/>
    <property type="evidence" value="ECO:0007669"/>
    <property type="project" value="UniProtKB-KW"/>
</dbReference>
<dbReference type="PANTHER" id="PTHR30258:SF2">
    <property type="entry name" value="COMG OPERON PROTEIN 1"/>
    <property type="match status" value="1"/>
</dbReference>